<comment type="subcellular location">
    <subcellularLocation>
        <location evidence="1">Membrane</location>
        <topology evidence="1">Multi-pass membrane protein</topology>
    </subcellularLocation>
</comment>
<feature type="transmembrane region" description="Helical" evidence="7">
    <location>
        <begin position="923"/>
        <end position="941"/>
    </location>
</feature>
<evidence type="ECO:0000256" key="2">
    <source>
        <dbReference type="ARBA" id="ARBA00007015"/>
    </source>
</evidence>
<dbReference type="AlphaFoldDB" id="A0A812IVB0"/>
<evidence type="ECO:0000256" key="3">
    <source>
        <dbReference type="ARBA" id="ARBA00022448"/>
    </source>
</evidence>
<evidence type="ECO:0000313" key="9">
    <source>
        <dbReference type="Proteomes" id="UP000601435"/>
    </source>
</evidence>
<protein>
    <recommendedName>
        <fullName evidence="10">Folate-biopterin transporter 1, chloroplastic</fullName>
    </recommendedName>
</protein>
<keyword evidence="3" id="KW-0813">Transport</keyword>
<evidence type="ECO:0000256" key="6">
    <source>
        <dbReference type="ARBA" id="ARBA00023136"/>
    </source>
</evidence>
<dbReference type="Gene3D" id="3.40.50.1820">
    <property type="entry name" value="alpha/beta hydrolase"/>
    <property type="match status" value="1"/>
</dbReference>
<dbReference type="PANTHER" id="PTHR31585:SF5">
    <property type="entry name" value="RNA-BINDING S4 DOMAIN-CONTAINING PROTEIN"/>
    <property type="match status" value="1"/>
</dbReference>
<feature type="transmembrane region" description="Helical" evidence="7">
    <location>
        <begin position="707"/>
        <end position="725"/>
    </location>
</feature>
<dbReference type="Proteomes" id="UP000601435">
    <property type="component" value="Unassembled WGS sequence"/>
</dbReference>
<feature type="non-terminal residue" evidence="8">
    <location>
        <position position="1145"/>
    </location>
</feature>
<dbReference type="InterPro" id="IPR029058">
    <property type="entry name" value="AB_hydrolase_fold"/>
</dbReference>
<keyword evidence="4 7" id="KW-0812">Transmembrane</keyword>
<name>A0A812IVB0_9DINO</name>
<feature type="transmembrane region" description="Helical" evidence="7">
    <location>
        <begin position="953"/>
        <end position="977"/>
    </location>
</feature>
<gene>
    <name evidence="8" type="ORF">SNEC2469_LOCUS391</name>
</gene>
<feature type="transmembrane region" description="Helical" evidence="7">
    <location>
        <begin position="1106"/>
        <end position="1126"/>
    </location>
</feature>
<comment type="caution">
    <text evidence="8">The sequence shown here is derived from an EMBL/GenBank/DDBJ whole genome shotgun (WGS) entry which is preliminary data.</text>
</comment>
<comment type="similarity">
    <text evidence="2">Belongs to the major facilitator superfamily. Folate-biopterin transporter (TC 2.A.71) family.</text>
</comment>
<sequence length="1145" mass="128025">KHGLWTATGFKRDLLASVSACLQEDTRIRPPSEPHPVENTLLFLPEYAVGELLLEPNMSDKGDTRKELWFGRVWELRELLRVQHDEYLARVNRGKPEPGLTAADVQALDAMLKDPKKKSLLTKLCARWKGTAVRRRNSLRVLNRLKYSYLRGTVIYAHGSGGCSWDNFRICRMMARMGMLVIAPDGFAYPKNTDLGKMRHKDVQPLKRATDEVDYWADDLVYSSGADGSHTYSTKADSVLDNPDKFRDLYERCYQMRRRELHWTIEKLPRWIRTQGFFIGGTSEGAMTVSRFDDGRYGHQVLGRFINSFSIEYCYFTPKQEDAQIGGNKDVPTLNIIGTKDEYFGGADSVAALVQADKERGFGDVKLDGHGFDMMMEQELGTGLVCYMEGGKHGPCPSHDNFLRRLFQTFFTRPRDIWRIADIWANDERTMGWLEVKKQRTRGQKLTLVQVPVMDHSKLTLEELDKLHSAKWLGCWSSALLNSVQRSCPSAYGNSSINTARCFVKLKFKDGRSSVHQMTSFGVDMGEAALDLLQSLEEDLQIEIIEQFDIQGCPGSSPGDFILRQPTSTAMSVPATADQELEHKEITKAASSLSQCTTLAGDSSPGELSPEILTIKPDVENALEQPDCHAISIWTRKSIGVVIGGFLLAFLTAICSAVTYGFFLGYMGLDSYVMSSITQLMKLPQVLLLPFGFLTDCCPIRGNHRKPYFLLSWCLAGCALLAMSLRPLPAPFYCQNEDGSYNFLVPPCNPNIHTEKNWYVFWMFILTAGIQLGITAGEGLLLEYSQREPAERRGQIKAEMTMVSTGGALAASVVVGVFMNSKAYLGTFDWGLSFSGLMALCFVLVVFMIPLSVCCVLELPKPRQRVDRISCAAHVKSSWELVQKNTFSNLLFFAFLVQLLFSITTTAGPMVKSRWAEVKVLQQQTFGIVGLAFMMLATWIYKVCLLQTSWRKAIFVAIVTINVFDAIPTFLTIFGVVRNQYFYLGEDILGCIPMAGLQLVSNLMIIELAEPGREGLCYGLIGTFQSSSTPFGAVVSNQIFGLFNPKLSKLENYVADTSTFRSTVAWSYVLTYSSSFVALFLLPMIPFQKEDAQRRKKESGSSSARATLVIVIPTICLIYGIIVLLLTSQEETACLQWIGGQGCES</sequence>
<dbReference type="OrthoDB" id="446436at2759"/>
<evidence type="ECO:0000256" key="4">
    <source>
        <dbReference type="ARBA" id="ARBA00022692"/>
    </source>
</evidence>
<accession>A0A812IVB0</accession>
<evidence type="ECO:0008006" key="10">
    <source>
        <dbReference type="Google" id="ProtNLM"/>
    </source>
</evidence>
<dbReference type="GO" id="GO:0016020">
    <property type="term" value="C:membrane"/>
    <property type="evidence" value="ECO:0007669"/>
    <property type="project" value="UniProtKB-SubCell"/>
</dbReference>
<keyword evidence="5 7" id="KW-1133">Transmembrane helix</keyword>
<feature type="transmembrane region" description="Helical" evidence="7">
    <location>
        <begin position="890"/>
        <end position="911"/>
    </location>
</feature>
<organism evidence="8 9">
    <name type="scientific">Symbiodinium necroappetens</name>
    <dbReference type="NCBI Taxonomy" id="1628268"/>
    <lineage>
        <taxon>Eukaryota</taxon>
        <taxon>Sar</taxon>
        <taxon>Alveolata</taxon>
        <taxon>Dinophyceae</taxon>
        <taxon>Suessiales</taxon>
        <taxon>Symbiodiniaceae</taxon>
        <taxon>Symbiodinium</taxon>
    </lineage>
</organism>
<feature type="transmembrane region" description="Helical" evidence="7">
    <location>
        <begin position="1065"/>
        <end position="1085"/>
    </location>
</feature>
<feature type="transmembrane region" description="Helical" evidence="7">
    <location>
        <begin position="759"/>
        <end position="782"/>
    </location>
</feature>
<feature type="transmembrane region" description="Helical" evidence="7">
    <location>
        <begin position="803"/>
        <end position="825"/>
    </location>
</feature>
<dbReference type="InterPro" id="IPR036259">
    <property type="entry name" value="MFS_trans_sf"/>
</dbReference>
<evidence type="ECO:0000256" key="5">
    <source>
        <dbReference type="ARBA" id="ARBA00022989"/>
    </source>
</evidence>
<dbReference type="PANTHER" id="PTHR31585">
    <property type="entry name" value="FOLATE-BIOPTERIN TRANSPORTER 1, CHLOROPLASTIC"/>
    <property type="match status" value="1"/>
</dbReference>
<keyword evidence="6 7" id="KW-0472">Membrane</keyword>
<feature type="transmembrane region" description="Helical" evidence="7">
    <location>
        <begin position="837"/>
        <end position="859"/>
    </location>
</feature>
<dbReference type="InterPro" id="IPR039309">
    <property type="entry name" value="BT1"/>
</dbReference>
<proteinExistence type="inferred from homology"/>
<dbReference type="EMBL" id="CAJNJA010001904">
    <property type="protein sequence ID" value="CAE7161649.1"/>
    <property type="molecule type" value="Genomic_DNA"/>
</dbReference>
<evidence type="ECO:0000313" key="8">
    <source>
        <dbReference type="EMBL" id="CAE7161649.1"/>
    </source>
</evidence>
<keyword evidence="9" id="KW-1185">Reference proteome</keyword>
<evidence type="ECO:0000256" key="1">
    <source>
        <dbReference type="ARBA" id="ARBA00004141"/>
    </source>
</evidence>
<reference evidence="8" key="1">
    <citation type="submission" date="2021-02" db="EMBL/GenBank/DDBJ databases">
        <authorList>
            <person name="Dougan E. K."/>
            <person name="Rhodes N."/>
            <person name="Thang M."/>
            <person name="Chan C."/>
        </authorList>
    </citation>
    <scope>NUCLEOTIDE SEQUENCE</scope>
</reference>
<dbReference type="SUPFAM" id="SSF53474">
    <property type="entry name" value="alpha/beta-Hydrolases"/>
    <property type="match status" value="1"/>
</dbReference>
<evidence type="ECO:0000256" key="7">
    <source>
        <dbReference type="SAM" id="Phobius"/>
    </source>
</evidence>
<feature type="transmembrane region" description="Helical" evidence="7">
    <location>
        <begin position="639"/>
        <end position="663"/>
    </location>
</feature>
<dbReference type="SUPFAM" id="SSF103473">
    <property type="entry name" value="MFS general substrate transporter"/>
    <property type="match status" value="1"/>
</dbReference>